<reference evidence="1 2" key="1">
    <citation type="submission" date="2023-03" db="EMBL/GenBank/DDBJ databases">
        <title>WGS of Gossypium arboreum.</title>
        <authorList>
            <person name="Yu D."/>
        </authorList>
    </citation>
    <scope>NUCLEOTIDE SEQUENCE [LARGE SCALE GENOMIC DNA]</scope>
    <source>
        <tissue evidence="1">Leaf</tissue>
    </source>
</reference>
<proteinExistence type="predicted"/>
<keyword evidence="2" id="KW-1185">Reference proteome</keyword>
<sequence>MGGSVSCSICGTTEESILRVLRDYCKSCEVCKQIILVGVWPLNFSTSLFEWVTANLRNDFERAFQYANILQSLWRWARSNVHRSVASVGNSARNTQNREWRPLLSEYIKVNIDGARNPGLRLASATTVMRNGHNTWLGGVGRNIGKYNIEQVELWAI</sequence>
<evidence type="ECO:0000313" key="2">
    <source>
        <dbReference type="Proteomes" id="UP001358586"/>
    </source>
</evidence>
<protein>
    <submittedName>
        <fullName evidence="1">Uncharacterized protein</fullName>
    </submittedName>
</protein>
<gene>
    <name evidence="1" type="ORF">PVK06_016714</name>
</gene>
<dbReference type="EMBL" id="JARKNE010000005">
    <property type="protein sequence ID" value="KAK5832906.1"/>
    <property type="molecule type" value="Genomic_DNA"/>
</dbReference>
<dbReference type="Proteomes" id="UP001358586">
    <property type="component" value="Chromosome 5"/>
</dbReference>
<accession>A0ABR0Q178</accession>
<evidence type="ECO:0000313" key="1">
    <source>
        <dbReference type="EMBL" id="KAK5832906.1"/>
    </source>
</evidence>
<comment type="caution">
    <text evidence="1">The sequence shown here is derived from an EMBL/GenBank/DDBJ whole genome shotgun (WGS) entry which is preliminary data.</text>
</comment>
<name>A0ABR0Q178_GOSAR</name>
<organism evidence="1 2">
    <name type="scientific">Gossypium arboreum</name>
    <name type="common">Tree cotton</name>
    <name type="synonym">Gossypium nanking</name>
    <dbReference type="NCBI Taxonomy" id="29729"/>
    <lineage>
        <taxon>Eukaryota</taxon>
        <taxon>Viridiplantae</taxon>
        <taxon>Streptophyta</taxon>
        <taxon>Embryophyta</taxon>
        <taxon>Tracheophyta</taxon>
        <taxon>Spermatophyta</taxon>
        <taxon>Magnoliopsida</taxon>
        <taxon>eudicotyledons</taxon>
        <taxon>Gunneridae</taxon>
        <taxon>Pentapetalae</taxon>
        <taxon>rosids</taxon>
        <taxon>malvids</taxon>
        <taxon>Malvales</taxon>
        <taxon>Malvaceae</taxon>
        <taxon>Malvoideae</taxon>
        <taxon>Gossypium</taxon>
    </lineage>
</organism>